<name>A0AAV3UDD3_9EURY</name>
<dbReference type="InterPro" id="IPR031803">
    <property type="entry name" value="BAT_GAF/HTH-assoc"/>
</dbReference>
<keyword evidence="2" id="KW-0804">Transcription</keyword>
<dbReference type="RefSeq" id="WP_227775889.1">
    <property type="nucleotide sequence ID" value="NZ_BAABKX010000001.1"/>
</dbReference>
<dbReference type="EMBL" id="BAABKX010000001">
    <property type="protein sequence ID" value="GAA5044553.1"/>
    <property type="molecule type" value="Genomic_DNA"/>
</dbReference>
<evidence type="ECO:0000259" key="4">
    <source>
        <dbReference type="Pfam" id="PF15915"/>
    </source>
</evidence>
<keyword evidence="6" id="KW-1185">Reference proteome</keyword>
<evidence type="ECO:0000256" key="2">
    <source>
        <dbReference type="ARBA" id="ARBA00023163"/>
    </source>
</evidence>
<dbReference type="Pfam" id="PF15915">
    <property type="entry name" value="BAT"/>
    <property type="match status" value="1"/>
</dbReference>
<dbReference type="Pfam" id="PF04967">
    <property type="entry name" value="HTH_10"/>
    <property type="match status" value="1"/>
</dbReference>
<dbReference type="AlphaFoldDB" id="A0AAV3UDD3"/>
<organism evidence="5 6">
    <name type="scientific">Haladaptatus pallidirubidus</name>
    <dbReference type="NCBI Taxonomy" id="1008152"/>
    <lineage>
        <taxon>Archaea</taxon>
        <taxon>Methanobacteriati</taxon>
        <taxon>Methanobacteriota</taxon>
        <taxon>Stenosarchaea group</taxon>
        <taxon>Halobacteria</taxon>
        <taxon>Halobacteriales</taxon>
        <taxon>Haladaptataceae</taxon>
        <taxon>Haladaptatus</taxon>
    </lineage>
</organism>
<feature type="domain" description="Bacterioopsin transcriptional activator GAF and HTH associated" evidence="4">
    <location>
        <begin position="9"/>
        <end position="141"/>
    </location>
</feature>
<evidence type="ECO:0000259" key="3">
    <source>
        <dbReference type="Pfam" id="PF04967"/>
    </source>
</evidence>
<comment type="caution">
    <text evidence="5">The sequence shown here is derived from an EMBL/GenBank/DDBJ whole genome shotgun (WGS) entry which is preliminary data.</text>
</comment>
<dbReference type="PANTHER" id="PTHR34236">
    <property type="entry name" value="DIMETHYL SULFOXIDE REDUCTASE TRANSCRIPTIONAL ACTIVATOR"/>
    <property type="match status" value="1"/>
</dbReference>
<dbReference type="GeneID" id="68611673"/>
<reference evidence="5 6" key="1">
    <citation type="journal article" date="2019" name="Int. J. Syst. Evol. Microbiol.">
        <title>The Global Catalogue of Microorganisms (GCM) 10K type strain sequencing project: providing services to taxonomists for standard genome sequencing and annotation.</title>
        <authorList>
            <consortium name="The Broad Institute Genomics Platform"/>
            <consortium name="The Broad Institute Genome Sequencing Center for Infectious Disease"/>
            <person name="Wu L."/>
            <person name="Ma J."/>
        </authorList>
    </citation>
    <scope>NUCLEOTIDE SEQUENCE [LARGE SCALE GENOMIC DNA]</scope>
    <source>
        <strain evidence="5 6">JCM 17504</strain>
    </source>
</reference>
<evidence type="ECO:0000313" key="6">
    <source>
        <dbReference type="Proteomes" id="UP001501729"/>
    </source>
</evidence>
<evidence type="ECO:0000256" key="1">
    <source>
        <dbReference type="ARBA" id="ARBA00023015"/>
    </source>
</evidence>
<sequence length="218" mass="24321">MSVIADVSVPGESFALHETLATAPETTVEAERLATHSAEWVMPFLWTTGGDSGAFHEAVQGDSTVDTATIIEETDDSRLYKIVWEQEIVDLIEEIIDQEATILEAKASEDVWRLKLRFAEEELVSSFQNHFLEQGHEFEVNHLSSPTTSRQGEFGLTKEQHDALVTAIREGYFEIPRSTTNQELADALGISSNATSQRIRRASANLIRNTLIIDTDEE</sequence>
<evidence type="ECO:0000313" key="5">
    <source>
        <dbReference type="EMBL" id="GAA5044553.1"/>
    </source>
</evidence>
<keyword evidence="1" id="KW-0805">Transcription regulation</keyword>
<evidence type="ECO:0008006" key="7">
    <source>
        <dbReference type="Google" id="ProtNLM"/>
    </source>
</evidence>
<dbReference type="InterPro" id="IPR007050">
    <property type="entry name" value="HTH_bacterioopsin"/>
</dbReference>
<protein>
    <recommendedName>
        <fullName evidence="7">HTH DNA binding domain-containing protein</fullName>
    </recommendedName>
</protein>
<gene>
    <name evidence="5" type="ORF">GCM10025751_11070</name>
</gene>
<feature type="domain" description="HTH bat-type" evidence="3">
    <location>
        <begin position="156"/>
        <end position="207"/>
    </location>
</feature>
<proteinExistence type="predicted"/>
<accession>A0AAV3UDD3</accession>
<dbReference type="Proteomes" id="UP001501729">
    <property type="component" value="Unassembled WGS sequence"/>
</dbReference>
<dbReference type="PANTHER" id="PTHR34236:SF1">
    <property type="entry name" value="DIMETHYL SULFOXIDE REDUCTASE TRANSCRIPTIONAL ACTIVATOR"/>
    <property type="match status" value="1"/>
</dbReference>